<dbReference type="InterPro" id="IPR032675">
    <property type="entry name" value="LRR_dom_sf"/>
</dbReference>
<keyword evidence="4" id="KW-1185">Reference proteome</keyword>
<protein>
    <submittedName>
        <fullName evidence="3">TMV resistance protein N-like</fullName>
    </submittedName>
</protein>
<dbReference type="PANTHER" id="PTHR11017:SF527">
    <property type="entry name" value="TMV RESISTANCE PROTEIN N-LIKE"/>
    <property type="match status" value="1"/>
</dbReference>
<evidence type="ECO:0000256" key="2">
    <source>
        <dbReference type="ARBA" id="ARBA00022737"/>
    </source>
</evidence>
<comment type="caution">
    <text evidence="3">The sequence shown here is derived from an EMBL/GenBank/DDBJ whole genome shotgun (WGS) entry which is preliminary data.</text>
</comment>
<evidence type="ECO:0000313" key="3">
    <source>
        <dbReference type="EMBL" id="KAF7815861.1"/>
    </source>
</evidence>
<organism evidence="3 4">
    <name type="scientific">Senna tora</name>
    <dbReference type="NCBI Taxonomy" id="362788"/>
    <lineage>
        <taxon>Eukaryota</taxon>
        <taxon>Viridiplantae</taxon>
        <taxon>Streptophyta</taxon>
        <taxon>Embryophyta</taxon>
        <taxon>Tracheophyta</taxon>
        <taxon>Spermatophyta</taxon>
        <taxon>Magnoliopsida</taxon>
        <taxon>eudicotyledons</taxon>
        <taxon>Gunneridae</taxon>
        <taxon>Pentapetalae</taxon>
        <taxon>rosids</taxon>
        <taxon>fabids</taxon>
        <taxon>Fabales</taxon>
        <taxon>Fabaceae</taxon>
        <taxon>Caesalpinioideae</taxon>
        <taxon>Cassia clade</taxon>
        <taxon>Senna</taxon>
    </lineage>
</organism>
<dbReference type="AlphaFoldDB" id="A0A834T6D8"/>
<evidence type="ECO:0000313" key="4">
    <source>
        <dbReference type="Proteomes" id="UP000634136"/>
    </source>
</evidence>
<gene>
    <name evidence="3" type="ORF">G2W53_029830</name>
</gene>
<dbReference type="SMART" id="SM00369">
    <property type="entry name" value="LRR_TYP"/>
    <property type="match status" value="3"/>
</dbReference>
<sequence length="891" mass="102578">MDNLRFLDLSNVHLSNRLNSLPKALKVLRWNFCSLKALPGIDQLYELRLWSVEPKIPKNLFIYADLCLSMEPSVALLQRAFEVLASQNPHFLEGPAHFLCKDIFLDYQGNLLPTWFKQREYMLDMYEHPLFKKKKIRCGSVSIIADMPYNFIDCKTEWSAIAVCLVFEKAMFNPATWRGFSIIWKFKDYCHPSEERQGRCQIGLTITVSKLDSEDLHWKSPLSRNLRVLECGWRLINLREGCYQFESALLRIFDSYLPGSLKVLKWERYPLQALPNNIVQLYELVDLNLSHSKVQHLWNGRPGTEEIQGIVLESQQPYKANWHPNCFSNMRNLRLLYLKNVHLLKNLNSLPRALKVLKWPTYPLQALPQNIDKLHELVELELYDSNINHLWNGTPILGNLMFINLSYSRVLIETPDLSGVSNLERLFLRYCTSLVKVHESLGQLMKLVELSLRGCENLVTLPRKFEMNSLEKLDLSECFKLKKLPEFGENMNKLSIFDIRGSYNIREVPSSIVHLKILEELSFRGCKGRALNSGSFSICFGLPIFQFERTSDHVGLKLPDSFTGLSLLRKLDLSYCNLCDGSIPNDLNGLTSLMILDLSENRFASLPVGCISNLVNLEEFYLSGCAKLQSMPNLPPNLLTVDASQCPSMKPLIDVKLLFASLLSKRRNVLSQEVILMLISGDTIPMTWLKKQECYVDPLRAGVSIIVDIPNYNIDDENNEWWGIAVCLVVKCWNPHHVSKTDYAVYWSFKALEDKSGFSQQKRNLYAKNNVLPDQPHLYIAFFPFNAQNCWQNVREFKYAQCSSFQNLDYRAQSLLGGNGDRSRNKHGMLLAAAMPFTISSSKDMTKYGTKQMDPLNKLTLLHEFKILKFHLLVLLDMLGWFSRGLCKFQA</sequence>
<keyword evidence="2" id="KW-0677">Repeat</keyword>
<name>A0A834T6D8_9FABA</name>
<dbReference type="Gene3D" id="3.80.10.10">
    <property type="entry name" value="Ribonuclease Inhibitor"/>
    <property type="match status" value="2"/>
</dbReference>
<dbReference type="EMBL" id="JAAIUW010000009">
    <property type="protein sequence ID" value="KAF7815861.1"/>
    <property type="molecule type" value="Genomic_DNA"/>
</dbReference>
<keyword evidence="1" id="KW-0433">Leucine-rich repeat</keyword>
<dbReference type="Proteomes" id="UP000634136">
    <property type="component" value="Unassembled WGS sequence"/>
</dbReference>
<reference evidence="3" key="1">
    <citation type="submission" date="2020-09" db="EMBL/GenBank/DDBJ databases">
        <title>Genome-Enabled Discovery of Anthraquinone Biosynthesis in Senna tora.</title>
        <authorList>
            <person name="Kang S.-H."/>
            <person name="Pandey R.P."/>
            <person name="Lee C.-M."/>
            <person name="Sim J.-S."/>
            <person name="Jeong J.-T."/>
            <person name="Choi B.-S."/>
            <person name="Jung M."/>
            <person name="Ginzburg D."/>
            <person name="Zhao K."/>
            <person name="Won S.Y."/>
            <person name="Oh T.-J."/>
            <person name="Yu Y."/>
            <person name="Kim N.-H."/>
            <person name="Lee O.R."/>
            <person name="Lee T.-H."/>
            <person name="Bashyal P."/>
            <person name="Kim T.-S."/>
            <person name="Lee W.-H."/>
            <person name="Kawkins C."/>
            <person name="Kim C.-K."/>
            <person name="Kim J.S."/>
            <person name="Ahn B.O."/>
            <person name="Rhee S.Y."/>
            <person name="Sohng J.K."/>
        </authorList>
    </citation>
    <scope>NUCLEOTIDE SEQUENCE</scope>
    <source>
        <tissue evidence="3">Leaf</tissue>
    </source>
</reference>
<evidence type="ECO:0000256" key="1">
    <source>
        <dbReference type="ARBA" id="ARBA00022614"/>
    </source>
</evidence>
<dbReference type="InterPro" id="IPR044974">
    <property type="entry name" value="Disease_R_plants"/>
</dbReference>
<proteinExistence type="predicted"/>
<dbReference type="OrthoDB" id="1436413at2759"/>
<dbReference type="InterPro" id="IPR003591">
    <property type="entry name" value="Leu-rich_rpt_typical-subtyp"/>
</dbReference>
<dbReference type="GO" id="GO:0006952">
    <property type="term" value="P:defense response"/>
    <property type="evidence" value="ECO:0007669"/>
    <property type="project" value="InterPro"/>
</dbReference>
<dbReference type="PANTHER" id="PTHR11017">
    <property type="entry name" value="LEUCINE-RICH REPEAT-CONTAINING PROTEIN"/>
    <property type="match status" value="1"/>
</dbReference>
<dbReference type="SUPFAM" id="SSF52058">
    <property type="entry name" value="L domain-like"/>
    <property type="match status" value="2"/>
</dbReference>
<accession>A0A834T6D8</accession>